<reference evidence="7" key="1">
    <citation type="submission" date="2015-09" db="EMBL/GenBank/DDBJ databases">
        <authorList>
            <person name="Graham D.E."/>
            <person name="Mahan K.M."/>
            <person name="Klingeman D.M."/>
            <person name="Fida T."/>
            <person name="Giannone R.J."/>
            <person name="Hettich R.L."/>
            <person name="Parry R.J."/>
            <person name="Spain J.C."/>
        </authorList>
    </citation>
    <scope>NUCLEOTIDE SEQUENCE [LARGE SCALE GENOMIC DNA]</scope>
    <source>
        <strain evidence="7">JCM 4701</strain>
    </source>
</reference>
<keyword evidence="2" id="KW-0521">NADP</keyword>
<dbReference type="Gene3D" id="3.20.20.100">
    <property type="entry name" value="NADP-dependent oxidoreductase domain"/>
    <property type="match status" value="1"/>
</dbReference>
<name>A0A2N8PP95_STRNR</name>
<dbReference type="GO" id="GO:0051596">
    <property type="term" value="P:methylglyoxal catabolic process"/>
    <property type="evidence" value="ECO:0007669"/>
    <property type="project" value="TreeGrafter"/>
</dbReference>
<evidence type="ECO:0000256" key="3">
    <source>
        <dbReference type="ARBA" id="ARBA00023002"/>
    </source>
</evidence>
<accession>A0A2N8PP95</accession>
<protein>
    <recommendedName>
        <fullName evidence="5">NADP-dependent oxidoreductase domain-containing protein</fullName>
    </recommendedName>
</protein>
<dbReference type="SUPFAM" id="SSF51430">
    <property type="entry name" value="NAD(P)-linked oxidoreductase"/>
    <property type="match status" value="1"/>
</dbReference>
<comment type="caution">
    <text evidence="6">The sequence shown here is derived from an EMBL/GenBank/DDBJ whole genome shotgun (WGS) entry which is preliminary data.</text>
</comment>
<feature type="domain" description="NADP-dependent oxidoreductase" evidence="5">
    <location>
        <begin position="45"/>
        <end position="304"/>
    </location>
</feature>
<evidence type="ECO:0000256" key="1">
    <source>
        <dbReference type="ARBA" id="ARBA00006515"/>
    </source>
</evidence>
<dbReference type="InterPro" id="IPR036812">
    <property type="entry name" value="NAD(P)_OxRdtase_dom_sf"/>
</dbReference>
<evidence type="ECO:0000313" key="6">
    <source>
        <dbReference type="EMBL" id="PNE42845.1"/>
    </source>
</evidence>
<dbReference type="GO" id="GO:0016491">
    <property type="term" value="F:oxidoreductase activity"/>
    <property type="evidence" value="ECO:0007669"/>
    <property type="project" value="UniProtKB-KW"/>
</dbReference>
<comment type="similarity">
    <text evidence="1">Belongs to the shaker potassium channel beta subunit family.</text>
</comment>
<evidence type="ECO:0000259" key="5">
    <source>
        <dbReference type="Pfam" id="PF00248"/>
    </source>
</evidence>
<dbReference type="Pfam" id="PF00248">
    <property type="entry name" value="Aldo_ket_red"/>
    <property type="match status" value="1"/>
</dbReference>
<dbReference type="AlphaFoldDB" id="A0A2N8PP95"/>
<proteinExistence type="inferred from homology"/>
<dbReference type="InterPro" id="IPR023210">
    <property type="entry name" value="NADP_OxRdtase_dom"/>
</dbReference>
<feature type="region of interest" description="Disordered" evidence="4">
    <location>
        <begin position="310"/>
        <end position="330"/>
    </location>
</feature>
<gene>
    <name evidence="6" type="ORF">AOB60_01345</name>
</gene>
<dbReference type="EMBL" id="LJSN01000002">
    <property type="protein sequence ID" value="PNE42845.1"/>
    <property type="molecule type" value="Genomic_DNA"/>
</dbReference>
<dbReference type="PANTHER" id="PTHR43150">
    <property type="entry name" value="HYPERKINETIC, ISOFORM M"/>
    <property type="match status" value="1"/>
</dbReference>
<dbReference type="InterPro" id="IPR005399">
    <property type="entry name" value="K_chnl_volt-dep_bsu_KCNAB-rel"/>
</dbReference>
<keyword evidence="3" id="KW-0560">Oxidoreductase</keyword>
<evidence type="ECO:0000256" key="2">
    <source>
        <dbReference type="ARBA" id="ARBA00022857"/>
    </source>
</evidence>
<evidence type="ECO:0000313" key="7">
    <source>
        <dbReference type="Proteomes" id="UP000236047"/>
    </source>
</evidence>
<keyword evidence="7" id="KW-1185">Reference proteome</keyword>
<organism evidence="6 7">
    <name type="scientific">Streptomyces noursei</name>
    <name type="common">Streptomyces albulus</name>
    <dbReference type="NCBI Taxonomy" id="1971"/>
    <lineage>
        <taxon>Bacteria</taxon>
        <taxon>Bacillati</taxon>
        <taxon>Actinomycetota</taxon>
        <taxon>Actinomycetes</taxon>
        <taxon>Kitasatosporales</taxon>
        <taxon>Streptomycetaceae</taxon>
        <taxon>Streptomyces</taxon>
    </lineage>
</organism>
<evidence type="ECO:0000256" key="4">
    <source>
        <dbReference type="SAM" id="MobiDB-lite"/>
    </source>
</evidence>
<dbReference type="PANTHER" id="PTHR43150:SF4">
    <property type="entry name" value="L-GLYCERALDEHYDE 3-PHOSPHATE REDUCTASE"/>
    <property type="match status" value="1"/>
</dbReference>
<sequence length="330" mass="35061">MPASPPSIVAANRMTYRRSGHSGLHLPVLSLGLANEQRALRTPSALIHHAVGLGITHFDFTPRYGPLAGTGDDIIGHALGTVRAWRSDVTVSTRIGLGTGPGPLVGFGSRGHLLSQLDVLLRRTGLDYVDILFAHRYDHSSPLEETMSALASAVHQGKALYVGLSGYAPSMLQRAATLLSRLGTPAVLYQASYSLLDRWLEGKVLDVLQLHGIGCMAGAPLAHGALTRQGSALTMPPETLSTLSRIAQSRGQSLAQLALSWALHAPHVTSALVSTSYLGHLSEVRDAVDHMQFTSDELAAIEDCFTSDGDVDPTSDVAQHPMTPQSNDCT</sequence>
<dbReference type="Proteomes" id="UP000236047">
    <property type="component" value="Unassembled WGS sequence"/>
</dbReference>